<dbReference type="KEGG" id="sle:sle_09510"/>
<dbReference type="InterPro" id="IPR051683">
    <property type="entry name" value="Enoyl-CoA_Hydratase/Isomerase"/>
</dbReference>
<dbReference type="GO" id="GO:0003824">
    <property type="term" value="F:catalytic activity"/>
    <property type="evidence" value="ECO:0007669"/>
    <property type="project" value="UniProtKB-ARBA"/>
</dbReference>
<organism evidence="2 3">
    <name type="scientific">Streptomyces leeuwenhoekii</name>
    <dbReference type="NCBI Taxonomy" id="1437453"/>
    <lineage>
        <taxon>Bacteria</taxon>
        <taxon>Bacillati</taxon>
        <taxon>Actinomycetota</taxon>
        <taxon>Actinomycetes</taxon>
        <taxon>Kitasatosporales</taxon>
        <taxon>Streptomycetaceae</taxon>
        <taxon>Streptomyces</taxon>
    </lineage>
</organism>
<dbReference type="AlphaFoldDB" id="A0A0F7VLH8"/>
<comment type="similarity">
    <text evidence="1">Belongs to the enoyl-CoA hydratase/isomerase family.</text>
</comment>
<dbReference type="InterPro" id="IPR001753">
    <property type="entry name" value="Enoyl-CoA_hydra/iso"/>
</dbReference>
<evidence type="ECO:0000256" key="1">
    <source>
        <dbReference type="ARBA" id="ARBA00005254"/>
    </source>
</evidence>
<proteinExistence type="inferred from homology"/>
<protein>
    <submittedName>
        <fullName evidence="2">Probable polyketide biosynthesis enoyl-CoA hydratase pksH</fullName>
    </submittedName>
</protein>
<accession>A0A0F7VLH8</accession>
<evidence type="ECO:0000313" key="2">
    <source>
        <dbReference type="EMBL" id="CQR60414.1"/>
    </source>
</evidence>
<dbReference type="Gene3D" id="3.90.226.10">
    <property type="entry name" value="2-enoyl-CoA Hydratase, Chain A, domain 1"/>
    <property type="match status" value="1"/>
</dbReference>
<dbReference type="RefSeq" id="WP_242514064.1">
    <property type="nucleotide sequence ID" value="NZ_AZSD01000122.1"/>
</dbReference>
<dbReference type="GO" id="GO:0008300">
    <property type="term" value="P:isoprenoid catabolic process"/>
    <property type="evidence" value="ECO:0007669"/>
    <property type="project" value="TreeGrafter"/>
</dbReference>
<gene>
    <name evidence="2" type="primary">sle_09510</name>
</gene>
<dbReference type="PANTHER" id="PTHR42964">
    <property type="entry name" value="ENOYL-COA HYDRATASE"/>
    <property type="match status" value="1"/>
</dbReference>
<dbReference type="InterPro" id="IPR029045">
    <property type="entry name" value="ClpP/crotonase-like_dom_sf"/>
</dbReference>
<dbReference type="Pfam" id="PF00378">
    <property type="entry name" value="ECH_1"/>
    <property type="match status" value="1"/>
</dbReference>
<dbReference type="PANTHER" id="PTHR42964:SF1">
    <property type="entry name" value="POLYKETIDE BIOSYNTHESIS ENOYL-COA HYDRATASE PKSH-RELATED"/>
    <property type="match status" value="1"/>
</dbReference>
<dbReference type="Proteomes" id="UP000035016">
    <property type="component" value="Chromosome Chromosome"/>
</dbReference>
<dbReference type="Gene3D" id="6.10.30.40">
    <property type="match status" value="1"/>
</dbReference>
<sequence length="268" mass="28975">MTPGGSGMTAHETLSLAYDRGMLTVRLTRPERQNSITATLLAELGAALDLAERTEDCRLVVLEAEGGTFCSGMDLYDAAGTGAGGPDASRGGTEYYALLERLTSVGRIVVARVDGQVVGGGLGLVAACDFVYATGRSQFSLPEALWGLMPCSVLPFLIRRVGFQRAHTMALSTLPVGAVEAERCRLVDEVTEDAWPSLRRLLFRASRFDQAVVAGLKRYMRRLWIVDEGTREYAVGEFARLMSSDAVRLRIAEFASGQAATRFSADRP</sequence>
<reference evidence="2 3" key="1">
    <citation type="submission" date="2015-02" db="EMBL/GenBank/DDBJ databases">
        <authorList>
            <person name="Gomez-Escribano P.J."/>
        </authorList>
    </citation>
    <scope>NUCLEOTIDE SEQUENCE [LARGE SCALE GENOMIC DNA]</scope>
    <source>
        <strain evidence="3">C34 (DSM 42122 / NRRL B-24963)</strain>
    </source>
</reference>
<evidence type="ECO:0000313" key="3">
    <source>
        <dbReference type="Proteomes" id="UP000035016"/>
    </source>
</evidence>
<dbReference type="CDD" id="cd06558">
    <property type="entry name" value="crotonase-like"/>
    <property type="match status" value="1"/>
</dbReference>
<name>A0A0F7VLH8_STRLW</name>
<dbReference type="EMBL" id="LN831790">
    <property type="protein sequence ID" value="CQR60414.1"/>
    <property type="molecule type" value="Genomic_DNA"/>
</dbReference>
<dbReference type="SUPFAM" id="SSF52096">
    <property type="entry name" value="ClpP/crotonase"/>
    <property type="match status" value="1"/>
</dbReference>